<dbReference type="PANTHER" id="PTHR47332:SF4">
    <property type="entry name" value="SET DOMAIN-CONTAINING PROTEIN 5"/>
    <property type="match status" value="1"/>
</dbReference>
<dbReference type="InterPro" id="IPR046341">
    <property type="entry name" value="SET_dom_sf"/>
</dbReference>
<dbReference type="PROSITE" id="PS50280">
    <property type="entry name" value="SET"/>
    <property type="match status" value="1"/>
</dbReference>
<dbReference type="SMART" id="SM00317">
    <property type="entry name" value="SET"/>
    <property type="match status" value="1"/>
</dbReference>
<evidence type="ECO:0000313" key="4">
    <source>
        <dbReference type="Proteomes" id="UP000701801"/>
    </source>
</evidence>
<dbReference type="InterPro" id="IPR001214">
    <property type="entry name" value="SET_dom"/>
</dbReference>
<organism evidence="3 4">
    <name type="scientific">Hymenoscyphus albidus</name>
    <dbReference type="NCBI Taxonomy" id="595503"/>
    <lineage>
        <taxon>Eukaryota</taxon>
        <taxon>Fungi</taxon>
        <taxon>Dikarya</taxon>
        <taxon>Ascomycota</taxon>
        <taxon>Pezizomycotina</taxon>
        <taxon>Leotiomycetes</taxon>
        <taxon>Helotiales</taxon>
        <taxon>Helotiaceae</taxon>
        <taxon>Hymenoscyphus</taxon>
    </lineage>
</organism>
<dbReference type="EMBL" id="CAJVRM010000166">
    <property type="protein sequence ID" value="CAG8976201.1"/>
    <property type="molecule type" value="Genomic_DNA"/>
</dbReference>
<proteinExistence type="predicted"/>
<dbReference type="InterPro" id="IPR053185">
    <property type="entry name" value="SET_domain_protein"/>
</dbReference>
<reference evidence="3" key="1">
    <citation type="submission" date="2021-07" db="EMBL/GenBank/DDBJ databases">
        <authorList>
            <person name="Durling M."/>
        </authorList>
    </citation>
    <scope>NUCLEOTIDE SEQUENCE</scope>
</reference>
<name>A0A9N9Q725_9HELO</name>
<evidence type="ECO:0000259" key="2">
    <source>
        <dbReference type="PROSITE" id="PS50280"/>
    </source>
</evidence>
<feature type="compositionally biased region" description="Polar residues" evidence="1">
    <location>
        <begin position="233"/>
        <end position="243"/>
    </location>
</feature>
<dbReference type="Proteomes" id="UP000701801">
    <property type="component" value="Unassembled WGS sequence"/>
</dbReference>
<keyword evidence="4" id="KW-1185">Reference proteome</keyword>
<dbReference type="AlphaFoldDB" id="A0A9N9Q725"/>
<dbReference type="PANTHER" id="PTHR47332">
    <property type="entry name" value="SET DOMAIN-CONTAINING PROTEIN 5"/>
    <property type="match status" value="1"/>
</dbReference>
<dbReference type="CDD" id="cd20071">
    <property type="entry name" value="SET_SMYD"/>
    <property type="match status" value="1"/>
</dbReference>
<feature type="domain" description="SET" evidence="2">
    <location>
        <begin position="19"/>
        <end position="165"/>
    </location>
</feature>
<dbReference type="Gene3D" id="2.170.270.10">
    <property type="entry name" value="SET domain"/>
    <property type="match status" value="1"/>
</dbReference>
<comment type="caution">
    <text evidence="3">The sequence shown here is derived from an EMBL/GenBank/DDBJ whole genome shotgun (WGS) entry which is preliminary data.</text>
</comment>
<evidence type="ECO:0000256" key="1">
    <source>
        <dbReference type="SAM" id="MobiDB-lite"/>
    </source>
</evidence>
<accession>A0A9N9Q725</accession>
<protein>
    <recommendedName>
        <fullName evidence="2">SET domain-containing protein</fullName>
    </recommendedName>
</protein>
<feature type="region of interest" description="Disordered" evidence="1">
    <location>
        <begin position="220"/>
        <end position="244"/>
    </location>
</feature>
<gene>
    <name evidence="3" type="ORF">HYALB_00011132</name>
</gene>
<evidence type="ECO:0000313" key="3">
    <source>
        <dbReference type="EMBL" id="CAG8976201.1"/>
    </source>
</evidence>
<dbReference type="SUPFAM" id="SSF82199">
    <property type="entry name" value="SET domain"/>
    <property type="match status" value="1"/>
</dbReference>
<sequence length="351" mass="40557">MPEKMGRGRKNMPSWQEFNRLEAAQRNYIRLGDTGRTDKGVFANQDIPKFTRIICEVPTIDLRKKYLSTANVKVAFESLPANRKAAVMDLHFDFSDSGIATPLSLIFDQNAMDTDRGRILCTTVARINHSCLPNAMGNMNWLTHCYTVQVLHDIVEGEEITINYIDVELPKEQRDARLKAIWNFECRCLLCDQHFSARFLQSSNMLRAWLQQFRDTISRFDPGPPPITEEQARQQSLNESQHNSDIHQFIQTAEHEGLPGSLAFACWKAAESALRLNNRDLASKWASETQDILMKTIGIDTAEFNQVILWKIHNQLPSKQPIYFPQLESEREAQERMRLFQPRRGTFRELQ</sequence>
<dbReference type="OrthoDB" id="265717at2759"/>
<dbReference type="Pfam" id="PF00856">
    <property type="entry name" value="SET"/>
    <property type="match status" value="1"/>
</dbReference>